<organism evidence="2 3">
    <name type="scientific">Azospirillum formosense</name>
    <dbReference type="NCBI Taxonomy" id="861533"/>
    <lineage>
        <taxon>Bacteria</taxon>
        <taxon>Pseudomonadati</taxon>
        <taxon>Pseudomonadota</taxon>
        <taxon>Alphaproteobacteria</taxon>
        <taxon>Rhodospirillales</taxon>
        <taxon>Azospirillaceae</taxon>
        <taxon>Azospirillum</taxon>
    </lineage>
</organism>
<evidence type="ECO:0000256" key="1">
    <source>
        <dbReference type="SAM" id="MobiDB-lite"/>
    </source>
</evidence>
<proteinExistence type="predicted"/>
<comment type="caution">
    <text evidence="2">The sequence shown here is derived from an EMBL/GenBank/DDBJ whole genome shotgun (WGS) entry which is preliminary data.</text>
</comment>
<protein>
    <submittedName>
        <fullName evidence="2">Uncharacterized protein</fullName>
    </submittedName>
</protein>
<dbReference type="EMBL" id="WHOR01000046">
    <property type="protein sequence ID" value="NUB19316.1"/>
    <property type="molecule type" value="Genomic_DNA"/>
</dbReference>
<name>A0ABX2KRN2_9PROT</name>
<reference evidence="2 3" key="1">
    <citation type="submission" date="2019-10" db="EMBL/GenBank/DDBJ databases">
        <title>Genome sequence of Azospirillum formosense CC-Nfb-7.</title>
        <authorList>
            <person name="Ambrosini A."/>
            <person name="Sant'Anna F.H."/>
            <person name="Cassan F.D."/>
            <person name="Souza E.M."/>
            <person name="Passaglia L.M.P."/>
        </authorList>
    </citation>
    <scope>NUCLEOTIDE SEQUENCE [LARGE SCALE GENOMIC DNA]</scope>
    <source>
        <strain evidence="2 3">CC-NFb-7</strain>
    </source>
</reference>
<feature type="compositionally biased region" description="Basic and acidic residues" evidence="1">
    <location>
        <begin position="15"/>
        <end position="28"/>
    </location>
</feature>
<feature type="region of interest" description="Disordered" evidence="1">
    <location>
        <begin position="1"/>
        <end position="70"/>
    </location>
</feature>
<evidence type="ECO:0000313" key="3">
    <source>
        <dbReference type="Proteomes" id="UP000639419"/>
    </source>
</evidence>
<gene>
    <name evidence="2" type="ORF">GBZ26_08835</name>
</gene>
<accession>A0ABX2KRN2</accession>
<keyword evidence="3" id="KW-1185">Reference proteome</keyword>
<dbReference type="Proteomes" id="UP000639419">
    <property type="component" value="Unassembled WGS sequence"/>
</dbReference>
<feature type="compositionally biased region" description="Basic residues" evidence="1">
    <location>
        <begin position="43"/>
        <end position="52"/>
    </location>
</feature>
<sequence>MQERCQEGPVFPLPPREREGAHAKRGKGEGTGNGQGLDSRTTLTRRLRRHPLPGREREWIPPTDCPPHKR</sequence>
<evidence type="ECO:0000313" key="2">
    <source>
        <dbReference type="EMBL" id="NUB19316.1"/>
    </source>
</evidence>